<reference evidence="5 6" key="1">
    <citation type="submission" date="2019-02" db="EMBL/GenBank/DDBJ databases">
        <title>Deep-cultivation of Planctomycetes and their phenomic and genomic characterization uncovers novel biology.</title>
        <authorList>
            <person name="Wiegand S."/>
            <person name="Jogler M."/>
            <person name="Boedeker C."/>
            <person name="Pinto D."/>
            <person name="Vollmers J."/>
            <person name="Rivas-Marin E."/>
            <person name="Kohn T."/>
            <person name="Peeters S.H."/>
            <person name="Heuer A."/>
            <person name="Rast P."/>
            <person name="Oberbeckmann S."/>
            <person name="Bunk B."/>
            <person name="Jeske O."/>
            <person name="Meyerdierks A."/>
            <person name="Storesund J.E."/>
            <person name="Kallscheuer N."/>
            <person name="Luecker S."/>
            <person name="Lage O.M."/>
            <person name="Pohl T."/>
            <person name="Merkel B.J."/>
            <person name="Hornburger P."/>
            <person name="Mueller R.-W."/>
            <person name="Bruemmer F."/>
            <person name="Labrenz M."/>
            <person name="Spormann A.M."/>
            <person name="Op den Camp H."/>
            <person name="Overmann J."/>
            <person name="Amann R."/>
            <person name="Jetten M.S.M."/>
            <person name="Mascher T."/>
            <person name="Medema M.H."/>
            <person name="Devos D.P."/>
            <person name="Kaster A.-K."/>
            <person name="Ovreas L."/>
            <person name="Rohde M."/>
            <person name="Galperin M.Y."/>
            <person name="Jogler C."/>
        </authorList>
    </citation>
    <scope>NUCLEOTIDE SEQUENCE [LARGE SCALE GENOMIC DNA]</scope>
    <source>
        <strain evidence="5 6">Mal52</strain>
    </source>
</reference>
<dbReference type="AlphaFoldDB" id="A0A517ZV69"/>
<dbReference type="Pfam" id="PF00571">
    <property type="entry name" value="CBS"/>
    <property type="match status" value="2"/>
</dbReference>
<proteinExistence type="predicted"/>
<dbReference type="PROSITE" id="PS51371">
    <property type="entry name" value="CBS"/>
    <property type="match status" value="2"/>
</dbReference>
<name>A0A517ZV69_9PLAN</name>
<evidence type="ECO:0000313" key="6">
    <source>
        <dbReference type="Proteomes" id="UP000319383"/>
    </source>
</evidence>
<gene>
    <name evidence="5" type="ORF">Mal52_49020</name>
</gene>
<protein>
    <submittedName>
        <fullName evidence="5">Inosine 5'-monophosphate dehydrogenase</fullName>
    </submittedName>
</protein>
<organism evidence="5 6">
    <name type="scientific">Symmachiella dynata</name>
    <dbReference type="NCBI Taxonomy" id="2527995"/>
    <lineage>
        <taxon>Bacteria</taxon>
        <taxon>Pseudomonadati</taxon>
        <taxon>Planctomycetota</taxon>
        <taxon>Planctomycetia</taxon>
        <taxon>Planctomycetales</taxon>
        <taxon>Planctomycetaceae</taxon>
        <taxon>Symmachiella</taxon>
    </lineage>
</organism>
<sequence>MANEKQNETPFQDPLENYDPPTFDDPIEQALHEETVMAIQSRPYACVPIDTTVQEVLQTLVGEGIACVLIENQGKLVGLVSDRDILEKVALEYADVKDKSVQEVMTASPVYVDESDSAASALAVMAVSGYRHVPVVDGDENIVGIVSPQRVTKFLRKCMDDQ</sequence>
<dbReference type="InterPro" id="IPR000644">
    <property type="entry name" value="CBS_dom"/>
</dbReference>
<evidence type="ECO:0000259" key="4">
    <source>
        <dbReference type="PROSITE" id="PS51371"/>
    </source>
</evidence>
<dbReference type="KEGG" id="sdyn:Mal52_49020"/>
<dbReference type="PANTHER" id="PTHR43080">
    <property type="entry name" value="CBS DOMAIN-CONTAINING PROTEIN CBSX3, MITOCHONDRIAL"/>
    <property type="match status" value="1"/>
</dbReference>
<evidence type="ECO:0000256" key="3">
    <source>
        <dbReference type="SAM" id="MobiDB-lite"/>
    </source>
</evidence>
<evidence type="ECO:0000256" key="1">
    <source>
        <dbReference type="ARBA" id="ARBA00023122"/>
    </source>
</evidence>
<dbReference type="SUPFAM" id="SSF54631">
    <property type="entry name" value="CBS-domain pair"/>
    <property type="match status" value="1"/>
</dbReference>
<dbReference type="PANTHER" id="PTHR43080:SF2">
    <property type="entry name" value="CBS DOMAIN-CONTAINING PROTEIN"/>
    <property type="match status" value="1"/>
</dbReference>
<dbReference type="Proteomes" id="UP000319383">
    <property type="component" value="Chromosome"/>
</dbReference>
<dbReference type="RefSeq" id="WP_145378902.1">
    <property type="nucleotide sequence ID" value="NZ_CP036276.1"/>
</dbReference>
<evidence type="ECO:0000256" key="2">
    <source>
        <dbReference type="PROSITE-ProRule" id="PRU00703"/>
    </source>
</evidence>
<dbReference type="InterPro" id="IPR046342">
    <property type="entry name" value="CBS_dom_sf"/>
</dbReference>
<dbReference type="SMART" id="SM00116">
    <property type="entry name" value="CBS"/>
    <property type="match status" value="2"/>
</dbReference>
<keyword evidence="1 2" id="KW-0129">CBS domain</keyword>
<accession>A0A517ZV69</accession>
<keyword evidence="6" id="KW-1185">Reference proteome</keyword>
<feature type="region of interest" description="Disordered" evidence="3">
    <location>
        <begin position="1"/>
        <end position="24"/>
    </location>
</feature>
<feature type="domain" description="CBS" evidence="4">
    <location>
        <begin position="105"/>
        <end position="162"/>
    </location>
</feature>
<dbReference type="InterPro" id="IPR051257">
    <property type="entry name" value="Diverse_CBS-Domain"/>
</dbReference>
<evidence type="ECO:0000313" key="5">
    <source>
        <dbReference type="EMBL" id="QDU46382.1"/>
    </source>
</evidence>
<dbReference type="EMBL" id="CP036276">
    <property type="protein sequence ID" value="QDU46382.1"/>
    <property type="molecule type" value="Genomic_DNA"/>
</dbReference>
<feature type="domain" description="CBS" evidence="4">
    <location>
        <begin position="40"/>
        <end position="96"/>
    </location>
</feature>
<dbReference type="Gene3D" id="3.10.580.10">
    <property type="entry name" value="CBS-domain"/>
    <property type="match status" value="1"/>
</dbReference>